<evidence type="ECO:0000256" key="1">
    <source>
        <dbReference type="SAM" id="Phobius"/>
    </source>
</evidence>
<organism evidence="2 4">
    <name type="scientific">Streblomastix strix</name>
    <dbReference type="NCBI Taxonomy" id="222440"/>
    <lineage>
        <taxon>Eukaryota</taxon>
        <taxon>Metamonada</taxon>
        <taxon>Preaxostyla</taxon>
        <taxon>Oxymonadida</taxon>
        <taxon>Streblomastigidae</taxon>
        <taxon>Streblomastix</taxon>
    </lineage>
</organism>
<evidence type="ECO:0000313" key="4">
    <source>
        <dbReference type="Proteomes" id="UP000324800"/>
    </source>
</evidence>
<gene>
    <name evidence="3" type="ORF">EZS28_031323</name>
    <name evidence="2" type="ORF">EZS28_045846</name>
</gene>
<reference evidence="2 4" key="1">
    <citation type="submission" date="2019-03" db="EMBL/GenBank/DDBJ databases">
        <title>Single cell metagenomics reveals metabolic interactions within the superorganism composed of flagellate Streblomastix strix and complex community of Bacteroidetes bacteria on its surface.</title>
        <authorList>
            <person name="Treitli S.C."/>
            <person name="Kolisko M."/>
            <person name="Husnik F."/>
            <person name="Keeling P."/>
            <person name="Hampl V."/>
        </authorList>
    </citation>
    <scope>NUCLEOTIDE SEQUENCE [LARGE SCALE GENOMIC DNA]</scope>
    <source>
        <strain evidence="2">ST1C</strain>
    </source>
</reference>
<accession>A0A5J4TK45</accession>
<name>A0A5J4TK45_9EUKA</name>
<feature type="transmembrane region" description="Helical" evidence="1">
    <location>
        <begin position="23"/>
        <end position="42"/>
    </location>
</feature>
<protein>
    <submittedName>
        <fullName evidence="2">Uncharacterized protein</fullName>
    </submittedName>
</protein>
<proteinExistence type="predicted"/>
<keyword evidence="1" id="KW-0472">Membrane</keyword>
<evidence type="ECO:0000313" key="3">
    <source>
        <dbReference type="EMBL" id="KAA6373150.1"/>
    </source>
</evidence>
<dbReference type="EMBL" id="SNRW01012984">
    <property type="protein sequence ID" value="KAA6373150.1"/>
    <property type="molecule type" value="Genomic_DNA"/>
</dbReference>
<dbReference type="AlphaFoldDB" id="A0A5J4TK45"/>
<evidence type="ECO:0000313" key="2">
    <source>
        <dbReference type="EMBL" id="KAA6358627.1"/>
    </source>
</evidence>
<keyword evidence="1" id="KW-0812">Transmembrane</keyword>
<sequence length="43" mass="4458">KTKTMCKIVEDAGHLVLAGARDLQNAFGLAVALLVIPALALLV</sequence>
<feature type="non-terminal residue" evidence="2">
    <location>
        <position position="1"/>
    </location>
</feature>
<dbReference type="EMBL" id="SNRW01029583">
    <property type="protein sequence ID" value="KAA6358627.1"/>
    <property type="molecule type" value="Genomic_DNA"/>
</dbReference>
<dbReference type="Proteomes" id="UP000324800">
    <property type="component" value="Unassembled WGS sequence"/>
</dbReference>
<keyword evidence="1" id="KW-1133">Transmembrane helix</keyword>
<comment type="caution">
    <text evidence="2">The sequence shown here is derived from an EMBL/GenBank/DDBJ whole genome shotgun (WGS) entry which is preliminary data.</text>
</comment>